<dbReference type="Pfam" id="PF23296">
    <property type="entry name" value="DUF7079"/>
    <property type="match status" value="1"/>
</dbReference>
<comment type="caution">
    <text evidence="2">The sequence shown here is derived from an EMBL/GenBank/DDBJ whole genome shotgun (WGS) entry which is preliminary data.</text>
</comment>
<evidence type="ECO:0000313" key="2">
    <source>
        <dbReference type="EMBL" id="MDV3441426.1"/>
    </source>
</evidence>
<organism evidence="2 3">
    <name type="scientific">Metapseudomonas otitidis</name>
    <dbReference type="NCBI Taxonomy" id="319939"/>
    <lineage>
        <taxon>Bacteria</taxon>
        <taxon>Pseudomonadati</taxon>
        <taxon>Pseudomonadota</taxon>
        <taxon>Gammaproteobacteria</taxon>
        <taxon>Pseudomonadales</taxon>
        <taxon>Pseudomonadaceae</taxon>
        <taxon>Metapseudomonas</taxon>
    </lineage>
</organism>
<proteinExistence type="predicted"/>
<evidence type="ECO:0000313" key="3">
    <source>
        <dbReference type="Proteomes" id="UP001273935"/>
    </source>
</evidence>
<dbReference type="RefSeq" id="WP_317234122.1">
    <property type="nucleotide sequence ID" value="NZ_JAWJUL010000074.1"/>
</dbReference>
<evidence type="ECO:0000259" key="1">
    <source>
        <dbReference type="Pfam" id="PF23296"/>
    </source>
</evidence>
<protein>
    <recommendedName>
        <fullName evidence="1">DUF7079 domain-containing protein</fullName>
    </recommendedName>
</protein>
<dbReference type="EMBL" id="JAWJUL010000074">
    <property type="protein sequence ID" value="MDV3441426.1"/>
    <property type="molecule type" value="Genomic_DNA"/>
</dbReference>
<reference evidence="2 3" key="1">
    <citation type="submission" date="2023-10" db="EMBL/GenBank/DDBJ databases">
        <title>Pseudomonas otitidis isolated from a paediatric patient with cystic fibrosis in Chile.</title>
        <authorList>
            <person name="Amsteins-Romero L."/>
            <person name="Opazo-Capurro A."/>
            <person name="Matus-Kohler M."/>
            <person name="Gonzalez-Rocha G."/>
        </authorList>
    </citation>
    <scope>NUCLEOTIDE SEQUENCE [LARGE SCALE GENOMIC DNA]</scope>
    <source>
        <strain evidence="2 3">P-714</strain>
    </source>
</reference>
<feature type="domain" description="DUF7079" evidence="1">
    <location>
        <begin position="5"/>
        <end position="117"/>
    </location>
</feature>
<keyword evidence="3" id="KW-1185">Reference proteome</keyword>
<sequence length="127" mass="14241">MSDARREAVWLALSELWLDTELDAGDLLRLARCLHESGYPQAELEAIYALEVAPAVWLNAWSVAGVWQGFDPDWLFERCRQNQARRARLGFRLGCRLLRGAMTGAMTGATRADWNGVIHRLEGLGEG</sequence>
<accession>A0ABU3XV14</accession>
<dbReference type="Proteomes" id="UP001273935">
    <property type="component" value="Unassembled WGS sequence"/>
</dbReference>
<gene>
    <name evidence="2" type="ORF">R0G64_18550</name>
</gene>
<name>A0ABU3XV14_9GAMM</name>
<dbReference type="InterPro" id="IPR055507">
    <property type="entry name" value="DUF7079"/>
</dbReference>